<evidence type="ECO:0000256" key="1">
    <source>
        <dbReference type="SAM" id="MobiDB-lite"/>
    </source>
</evidence>
<dbReference type="Proteomes" id="UP000014254">
    <property type="component" value="Unassembled WGS sequence"/>
</dbReference>
<organism evidence="2 3">
    <name type="scientific">Mucor circinelloides f. circinelloides (strain 1006PhL)</name>
    <name type="common">Mucormycosis agent</name>
    <name type="synonym">Calyptromyces circinelloides</name>
    <dbReference type="NCBI Taxonomy" id="1220926"/>
    <lineage>
        <taxon>Eukaryota</taxon>
        <taxon>Fungi</taxon>
        <taxon>Fungi incertae sedis</taxon>
        <taxon>Mucoromycota</taxon>
        <taxon>Mucoromycotina</taxon>
        <taxon>Mucoromycetes</taxon>
        <taxon>Mucorales</taxon>
        <taxon>Mucorineae</taxon>
        <taxon>Mucoraceae</taxon>
        <taxon>Mucor</taxon>
    </lineage>
</organism>
<feature type="region of interest" description="Disordered" evidence="1">
    <location>
        <begin position="139"/>
        <end position="174"/>
    </location>
</feature>
<feature type="region of interest" description="Disordered" evidence="1">
    <location>
        <begin position="70"/>
        <end position="94"/>
    </location>
</feature>
<protein>
    <recommendedName>
        <fullName evidence="4">RRM domain-containing protein</fullName>
    </recommendedName>
</protein>
<dbReference type="GO" id="GO:0003676">
    <property type="term" value="F:nucleic acid binding"/>
    <property type="evidence" value="ECO:0007669"/>
    <property type="project" value="InterPro"/>
</dbReference>
<sequence>MFSLKQKWKALGQKNIVKPTQEDTIDSVSVPNANVKPSSSQQPSIYQHSLNESFAADLEVRDGDVEQFRTFTNAPSPSVPSSSNPSAARQSPTKPIDIKYFVPKNVEPEGLSQSVMISDHDYIHRHLVQRYKMSEATGSTLQRTSLHQETIQESDNEDLDYLPEDDDDQYSEEDSISVDAATANTLFSKSVPLLSSMSNYPRFTWAATTPPDQEYGAKSGIHGPLFSIKEDLNSSKSGVLLHEEEIEASLHSDQDAKAEEAKPTDEEDDLREWTEVANECYGEVTAKDKELFDSRLCAANLETPWDRAHKNEYALERLKGNEFIQILFKRHSVPIKVTNVAQNARFKQIQHRLHNPNILCMRYIRNTQTVFVIFRRYTEMMKAIDAMNCIAICGKTIVCRPSSYAEYNKAYKDELKRKFRRKKSKAAKKGNRSRKSKKSKGKNQKATVLESSTNKVNVKQQKTSNKRRKQNESNNGGGSYAHPISAYYYPFYYYQC</sequence>
<dbReference type="InParanoid" id="S2JZW6"/>
<feature type="region of interest" description="Disordered" evidence="1">
    <location>
        <begin position="248"/>
        <end position="270"/>
    </location>
</feature>
<evidence type="ECO:0000313" key="2">
    <source>
        <dbReference type="EMBL" id="EPB88393.1"/>
    </source>
</evidence>
<feature type="compositionally biased region" description="Polar residues" evidence="1">
    <location>
        <begin position="444"/>
        <end position="463"/>
    </location>
</feature>
<name>S2JZW6_MUCC1</name>
<feature type="compositionally biased region" description="Basic and acidic residues" evidence="1">
    <location>
        <begin position="248"/>
        <end position="264"/>
    </location>
</feature>
<evidence type="ECO:0000313" key="3">
    <source>
        <dbReference type="Proteomes" id="UP000014254"/>
    </source>
</evidence>
<dbReference type="InterPro" id="IPR035979">
    <property type="entry name" value="RBD_domain_sf"/>
</dbReference>
<evidence type="ECO:0008006" key="4">
    <source>
        <dbReference type="Google" id="ProtNLM"/>
    </source>
</evidence>
<feature type="compositionally biased region" description="Polar residues" evidence="1">
    <location>
        <begin position="139"/>
        <end position="151"/>
    </location>
</feature>
<dbReference type="VEuPathDB" id="FungiDB:HMPREF1544_04744"/>
<dbReference type="AlphaFoldDB" id="S2JZW6"/>
<feature type="compositionally biased region" description="Polar residues" evidence="1">
    <location>
        <begin position="26"/>
        <end position="45"/>
    </location>
</feature>
<proteinExistence type="predicted"/>
<feature type="compositionally biased region" description="Acidic residues" evidence="1">
    <location>
        <begin position="152"/>
        <end position="174"/>
    </location>
</feature>
<dbReference type="OrthoDB" id="2285972at2759"/>
<feature type="region of interest" description="Disordered" evidence="1">
    <location>
        <begin position="419"/>
        <end position="477"/>
    </location>
</feature>
<accession>S2JZW6</accession>
<gene>
    <name evidence="2" type="ORF">HMPREF1544_04744</name>
</gene>
<keyword evidence="3" id="KW-1185">Reference proteome</keyword>
<dbReference type="EMBL" id="KE123951">
    <property type="protein sequence ID" value="EPB88393.1"/>
    <property type="molecule type" value="Genomic_DNA"/>
</dbReference>
<feature type="compositionally biased region" description="Basic residues" evidence="1">
    <location>
        <begin position="419"/>
        <end position="443"/>
    </location>
</feature>
<dbReference type="OMA" id="ANECYGE"/>
<feature type="compositionally biased region" description="Low complexity" evidence="1">
    <location>
        <begin position="73"/>
        <end position="88"/>
    </location>
</feature>
<dbReference type="SUPFAM" id="SSF54928">
    <property type="entry name" value="RNA-binding domain, RBD"/>
    <property type="match status" value="1"/>
</dbReference>
<reference evidence="3" key="1">
    <citation type="submission" date="2013-05" db="EMBL/GenBank/DDBJ databases">
        <title>The Genome sequence of Mucor circinelloides f. circinelloides 1006PhL.</title>
        <authorList>
            <consortium name="The Broad Institute Genomics Platform"/>
            <person name="Cuomo C."/>
            <person name="Earl A."/>
            <person name="Findley K."/>
            <person name="Lee S.C."/>
            <person name="Walker B."/>
            <person name="Young S."/>
            <person name="Zeng Q."/>
            <person name="Gargeya S."/>
            <person name="Fitzgerald M."/>
            <person name="Haas B."/>
            <person name="Abouelleil A."/>
            <person name="Allen A.W."/>
            <person name="Alvarado L."/>
            <person name="Arachchi H.M."/>
            <person name="Berlin A.M."/>
            <person name="Chapman S.B."/>
            <person name="Gainer-Dewar J."/>
            <person name="Goldberg J."/>
            <person name="Griggs A."/>
            <person name="Gujja S."/>
            <person name="Hansen M."/>
            <person name="Howarth C."/>
            <person name="Imamovic A."/>
            <person name="Ireland A."/>
            <person name="Larimer J."/>
            <person name="McCowan C."/>
            <person name="Murphy C."/>
            <person name="Pearson M."/>
            <person name="Poon T.W."/>
            <person name="Priest M."/>
            <person name="Roberts A."/>
            <person name="Saif S."/>
            <person name="Shea T."/>
            <person name="Sisk P."/>
            <person name="Sykes S."/>
            <person name="Wortman J."/>
            <person name="Nusbaum C."/>
            <person name="Birren B."/>
        </authorList>
    </citation>
    <scope>NUCLEOTIDE SEQUENCE [LARGE SCALE GENOMIC DNA]</scope>
    <source>
        <strain evidence="3">1006PhL</strain>
    </source>
</reference>
<feature type="region of interest" description="Disordered" evidence="1">
    <location>
        <begin position="19"/>
        <end position="45"/>
    </location>
</feature>